<keyword evidence="3" id="KW-0862">Zinc</keyword>
<evidence type="ECO:0000313" key="7">
    <source>
        <dbReference type="Proteomes" id="UP000447434"/>
    </source>
</evidence>
<dbReference type="SMART" id="SM00744">
    <property type="entry name" value="RINGv"/>
    <property type="match status" value="1"/>
</dbReference>
<sequence>MVEVSDEFSGTICSICYEALKPITEDLQSITICGHVFHELCLLQWFEYSKAKKHTCPVCKQGCKTNDACRLYFQSVGDGNETVPSQKSIDFQEDAGVLRKEVKLLEVKVSGLSSQLERQGKELEDVTHELCACKKQAKIDIALKNEALNEKATLQFQLRKKSEELEKSSFERFRLEERNMALAKELAALKLVSDVDLDEEDILKLATLGNGANSKDTIDTLKKSLVLRNKFVLQIFICFTEVVLFSIETS</sequence>
<comment type="caution">
    <text evidence="6">The sequence shown here is derived from an EMBL/GenBank/DDBJ whole genome shotgun (WGS) entry which is preliminary data.</text>
</comment>
<dbReference type="Pfam" id="PF13639">
    <property type="entry name" value="zf-RING_2"/>
    <property type="match status" value="1"/>
</dbReference>
<keyword evidence="2 4" id="KW-0863">Zinc-finger</keyword>
<dbReference type="PANTHER" id="PTHR47344:SF1">
    <property type="entry name" value="RING ZINC FINGER PROTEIN-RELATED"/>
    <property type="match status" value="1"/>
</dbReference>
<dbReference type="PROSITE" id="PS50089">
    <property type="entry name" value="ZF_RING_2"/>
    <property type="match status" value="1"/>
</dbReference>
<evidence type="ECO:0000259" key="5">
    <source>
        <dbReference type="PROSITE" id="PS50089"/>
    </source>
</evidence>
<dbReference type="GO" id="GO:0008270">
    <property type="term" value="F:zinc ion binding"/>
    <property type="evidence" value="ECO:0007669"/>
    <property type="project" value="UniProtKB-KW"/>
</dbReference>
<evidence type="ECO:0000313" key="6">
    <source>
        <dbReference type="EMBL" id="KAE9595459.1"/>
    </source>
</evidence>
<dbReference type="EMBL" id="WOCE01000017">
    <property type="protein sequence ID" value="KAE9595459.1"/>
    <property type="molecule type" value="Genomic_DNA"/>
</dbReference>
<dbReference type="CDD" id="cd16448">
    <property type="entry name" value="RING-H2"/>
    <property type="match status" value="1"/>
</dbReference>
<dbReference type="OrthoDB" id="8062037at2759"/>
<evidence type="ECO:0000256" key="3">
    <source>
        <dbReference type="ARBA" id="ARBA00022833"/>
    </source>
</evidence>
<evidence type="ECO:0000256" key="2">
    <source>
        <dbReference type="ARBA" id="ARBA00022771"/>
    </source>
</evidence>
<dbReference type="InterPro" id="IPR013083">
    <property type="entry name" value="Znf_RING/FYVE/PHD"/>
</dbReference>
<protein>
    <submittedName>
        <fullName evidence="6">Putative transcription factor C2H2 family</fullName>
    </submittedName>
</protein>
<dbReference type="AlphaFoldDB" id="A0A6A4P6Y4"/>
<name>A0A6A4P6Y4_LUPAL</name>
<evidence type="ECO:0000256" key="4">
    <source>
        <dbReference type="PROSITE-ProRule" id="PRU00175"/>
    </source>
</evidence>
<dbReference type="PANTHER" id="PTHR47344">
    <property type="entry name" value="RING ZINC FINGER PROTEIN-RELATED"/>
    <property type="match status" value="1"/>
</dbReference>
<keyword evidence="7" id="KW-1185">Reference proteome</keyword>
<proteinExistence type="predicted"/>
<dbReference type="InterPro" id="IPR011016">
    <property type="entry name" value="Znf_RING-CH"/>
</dbReference>
<keyword evidence="1" id="KW-0479">Metal-binding</keyword>
<dbReference type="InterPro" id="IPR001841">
    <property type="entry name" value="Znf_RING"/>
</dbReference>
<feature type="domain" description="RING-type" evidence="5">
    <location>
        <begin position="13"/>
        <end position="60"/>
    </location>
</feature>
<gene>
    <name evidence="6" type="ORF">Lalb_Chr17g0339021</name>
</gene>
<dbReference type="SUPFAM" id="SSF57850">
    <property type="entry name" value="RING/U-box"/>
    <property type="match status" value="1"/>
</dbReference>
<dbReference type="Gene3D" id="3.30.40.10">
    <property type="entry name" value="Zinc/RING finger domain, C3HC4 (zinc finger)"/>
    <property type="match status" value="1"/>
</dbReference>
<organism evidence="6 7">
    <name type="scientific">Lupinus albus</name>
    <name type="common">White lupine</name>
    <name type="synonym">Lupinus termis</name>
    <dbReference type="NCBI Taxonomy" id="3870"/>
    <lineage>
        <taxon>Eukaryota</taxon>
        <taxon>Viridiplantae</taxon>
        <taxon>Streptophyta</taxon>
        <taxon>Embryophyta</taxon>
        <taxon>Tracheophyta</taxon>
        <taxon>Spermatophyta</taxon>
        <taxon>Magnoliopsida</taxon>
        <taxon>eudicotyledons</taxon>
        <taxon>Gunneridae</taxon>
        <taxon>Pentapetalae</taxon>
        <taxon>rosids</taxon>
        <taxon>fabids</taxon>
        <taxon>Fabales</taxon>
        <taxon>Fabaceae</taxon>
        <taxon>Papilionoideae</taxon>
        <taxon>50 kb inversion clade</taxon>
        <taxon>genistoids sensu lato</taxon>
        <taxon>core genistoids</taxon>
        <taxon>Genisteae</taxon>
        <taxon>Lupinus</taxon>
    </lineage>
</organism>
<accession>A0A6A4P6Y4</accession>
<dbReference type="Proteomes" id="UP000447434">
    <property type="component" value="Chromosome 17"/>
</dbReference>
<reference evidence="7" key="1">
    <citation type="journal article" date="2020" name="Nat. Commun.">
        <title>Genome sequence of the cluster root forming white lupin.</title>
        <authorList>
            <person name="Hufnagel B."/>
            <person name="Marques A."/>
            <person name="Soriano A."/>
            <person name="Marques L."/>
            <person name="Divol F."/>
            <person name="Doumas P."/>
            <person name="Sallet E."/>
            <person name="Mancinotti D."/>
            <person name="Carrere S."/>
            <person name="Marande W."/>
            <person name="Arribat S."/>
            <person name="Keller J."/>
            <person name="Huneau C."/>
            <person name="Blein T."/>
            <person name="Aime D."/>
            <person name="Laguerre M."/>
            <person name="Taylor J."/>
            <person name="Schubert V."/>
            <person name="Nelson M."/>
            <person name="Geu-Flores F."/>
            <person name="Crespi M."/>
            <person name="Gallardo-Guerrero K."/>
            <person name="Delaux P.-M."/>
            <person name="Salse J."/>
            <person name="Berges H."/>
            <person name="Guyot R."/>
            <person name="Gouzy J."/>
            <person name="Peret B."/>
        </authorList>
    </citation>
    <scope>NUCLEOTIDE SEQUENCE [LARGE SCALE GENOMIC DNA]</scope>
    <source>
        <strain evidence="7">cv. Amiga</strain>
    </source>
</reference>
<evidence type="ECO:0000256" key="1">
    <source>
        <dbReference type="ARBA" id="ARBA00022723"/>
    </source>
</evidence>
<dbReference type="SMART" id="SM00184">
    <property type="entry name" value="RING"/>
    <property type="match status" value="1"/>
</dbReference>